<dbReference type="AlphaFoldDB" id="A0A0B7BW17"/>
<name>A0A0B7BW17_9EUPU</name>
<dbReference type="EMBL" id="HACG01049482">
    <property type="protein sequence ID" value="CEK96347.1"/>
    <property type="molecule type" value="Transcribed_RNA"/>
</dbReference>
<protein>
    <submittedName>
        <fullName evidence="1">Uncharacterized protein</fullName>
    </submittedName>
</protein>
<accession>A0A0B7BW17</accession>
<dbReference type="EMBL" id="HACG01049480">
    <property type="protein sequence ID" value="CEK96345.1"/>
    <property type="molecule type" value="Transcribed_RNA"/>
</dbReference>
<organism evidence="1">
    <name type="scientific">Arion vulgaris</name>
    <dbReference type="NCBI Taxonomy" id="1028688"/>
    <lineage>
        <taxon>Eukaryota</taxon>
        <taxon>Metazoa</taxon>
        <taxon>Spiralia</taxon>
        <taxon>Lophotrochozoa</taxon>
        <taxon>Mollusca</taxon>
        <taxon>Gastropoda</taxon>
        <taxon>Heterobranchia</taxon>
        <taxon>Euthyneura</taxon>
        <taxon>Panpulmonata</taxon>
        <taxon>Eupulmonata</taxon>
        <taxon>Stylommatophora</taxon>
        <taxon>Helicina</taxon>
        <taxon>Arionoidea</taxon>
        <taxon>Arionidae</taxon>
        <taxon>Arion</taxon>
    </lineage>
</organism>
<evidence type="ECO:0000313" key="3">
    <source>
        <dbReference type="EMBL" id="CEK96348.1"/>
    </source>
</evidence>
<evidence type="ECO:0000313" key="1">
    <source>
        <dbReference type="EMBL" id="CEK96345.1"/>
    </source>
</evidence>
<proteinExistence type="predicted"/>
<gene>
    <name evidence="1" type="primary">ORF211631</name>
    <name evidence="2" type="synonym">ORF211647</name>
    <name evidence="3" type="synonym">ORF211655</name>
</gene>
<sequence>MRERYNMVVQNNYNAITKIQIIDEQWEMLNESICQTSSAIIQIIKYNVKKKCMMEEILQLMDARSHSKQETEEYNRLNIEQIQE</sequence>
<reference evidence="1" key="1">
    <citation type="submission" date="2014-12" db="EMBL/GenBank/DDBJ databases">
        <title>Insight into the proteome of Arion vulgaris.</title>
        <authorList>
            <person name="Aradska J."/>
            <person name="Bulat T."/>
            <person name="Smidak R."/>
            <person name="Sarate P."/>
            <person name="Gangsoo J."/>
            <person name="Sialana F."/>
            <person name="Bilban M."/>
            <person name="Lubec G."/>
        </authorList>
    </citation>
    <scope>NUCLEOTIDE SEQUENCE</scope>
    <source>
        <tissue evidence="1">Skin</tissue>
    </source>
</reference>
<dbReference type="EMBL" id="HACG01049483">
    <property type="protein sequence ID" value="CEK96348.1"/>
    <property type="molecule type" value="Transcribed_RNA"/>
</dbReference>
<evidence type="ECO:0000313" key="2">
    <source>
        <dbReference type="EMBL" id="CEK96347.1"/>
    </source>
</evidence>